<proteinExistence type="predicted"/>
<protein>
    <submittedName>
        <fullName evidence="1">Uncharacterized protein</fullName>
    </submittedName>
</protein>
<dbReference type="EMBL" id="JASCZI010007015">
    <property type="protein sequence ID" value="MED6117587.1"/>
    <property type="molecule type" value="Genomic_DNA"/>
</dbReference>
<evidence type="ECO:0000313" key="1">
    <source>
        <dbReference type="EMBL" id="MED6117587.1"/>
    </source>
</evidence>
<comment type="caution">
    <text evidence="1">The sequence shown here is derived from an EMBL/GenBank/DDBJ whole genome shotgun (WGS) entry which is preliminary data.</text>
</comment>
<organism evidence="1 2">
    <name type="scientific">Stylosanthes scabra</name>
    <dbReference type="NCBI Taxonomy" id="79078"/>
    <lineage>
        <taxon>Eukaryota</taxon>
        <taxon>Viridiplantae</taxon>
        <taxon>Streptophyta</taxon>
        <taxon>Embryophyta</taxon>
        <taxon>Tracheophyta</taxon>
        <taxon>Spermatophyta</taxon>
        <taxon>Magnoliopsida</taxon>
        <taxon>eudicotyledons</taxon>
        <taxon>Gunneridae</taxon>
        <taxon>Pentapetalae</taxon>
        <taxon>rosids</taxon>
        <taxon>fabids</taxon>
        <taxon>Fabales</taxon>
        <taxon>Fabaceae</taxon>
        <taxon>Papilionoideae</taxon>
        <taxon>50 kb inversion clade</taxon>
        <taxon>dalbergioids sensu lato</taxon>
        <taxon>Dalbergieae</taxon>
        <taxon>Pterocarpus clade</taxon>
        <taxon>Stylosanthes</taxon>
    </lineage>
</organism>
<dbReference type="Proteomes" id="UP001341840">
    <property type="component" value="Unassembled WGS sequence"/>
</dbReference>
<gene>
    <name evidence="1" type="ORF">PIB30_111358</name>
</gene>
<accession>A0ABU6QZQ3</accession>
<reference evidence="1 2" key="1">
    <citation type="journal article" date="2023" name="Plants (Basel)">
        <title>Bridging the Gap: Combining Genomics and Transcriptomics Approaches to Understand Stylosanthes scabra, an Orphan Legume from the Brazilian Caatinga.</title>
        <authorList>
            <person name="Ferreira-Neto J.R.C."/>
            <person name="da Silva M.D."/>
            <person name="Binneck E."/>
            <person name="de Melo N.F."/>
            <person name="da Silva R.H."/>
            <person name="de Melo A.L.T.M."/>
            <person name="Pandolfi V."/>
            <person name="Bustamante F.O."/>
            <person name="Brasileiro-Vidal A.C."/>
            <person name="Benko-Iseppon A.M."/>
        </authorList>
    </citation>
    <scope>NUCLEOTIDE SEQUENCE [LARGE SCALE GENOMIC DNA]</scope>
    <source>
        <tissue evidence="1">Leaves</tissue>
    </source>
</reference>
<sequence>MFTDFGVRVPFTDFQQRLLNRASVAPSQLHPNAWASIRCFELKGYISVRPTKNQKIFTLYEDSFHDFKGRYFKIFAVGNHRPFWLSLEGDGLFPPYWSDQAGFDIAPIVLPPPPSPKKRRSAVEGLNDPKRVRSLEGGSRDFCPLDRSFDAPGFIESHLLGPRAQEVLRDCDPVESVRWAEWAMIRAATIMKSVEPRLTIAAEAERLNAKLLGDVK</sequence>
<name>A0ABU6QZQ3_9FABA</name>
<keyword evidence="2" id="KW-1185">Reference proteome</keyword>
<evidence type="ECO:0000313" key="2">
    <source>
        <dbReference type="Proteomes" id="UP001341840"/>
    </source>
</evidence>
<feature type="non-terminal residue" evidence="1">
    <location>
        <position position="216"/>
    </location>
</feature>